<evidence type="ECO:0000313" key="2">
    <source>
        <dbReference type="EMBL" id="BAS71900.1"/>
    </source>
</evidence>
<feature type="compositionally biased region" description="Basic residues" evidence="1">
    <location>
        <begin position="200"/>
        <end position="209"/>
    </location>
</feature>
<accession>A0A0P0V2D0</accession>
<dbReference type="Proteomes" id="UP000059680">
    <property type="component" value="Chromosome 1"/>
</dbReference>
<feature type="non-terminal residue" evidence="2">
    <location>
        <position position="1"/>
    </location>
</feature>
<feature type="compositionally biased region" description="Basic and acidic residues" evidence="1">
    <location>
        <begin position="184"/>
        <end position="199"/>
    </location>
</feature>
<dbReference type="PaxDb" id="39947-A0A0P0V2D0"/>
<sequence length="219" mass="22638">AGDAAPIDAAIVAGEGEVLVPPRQRRARVPQRLRDPPLHLVRQLRSAAAALASDGDGIQELHDVGRRGVHEQVERVEQLPPPRRRAVEHGHRRVQRHGLHVGAELREQRAEPQQERLPAGGALGAHHQPAAAAAGEGQVGLHGGTVGGAVAGEAEGADGRQDLGEAADAVGGGGEVGAAGGGGDVERVDQGAVVADEKVVRRRRRRRQRGGGDAAAVHA</sequence>
<dbReference type="InParanoid" id="A0A0P0V2D0"/>
<reference evidence="2 3" key="3">
    <citation type="journal article" date="2013" name="Rice">
        <title>Improvement of the Oryza sativa Nipponbare reference genome using next generation sequence and optical map data.</title>
        <authorList>
            <person name="Kawahara Y."/>
            <person name="de la Bastide M."/>
            <person name="Hamilton J.P."/>
            <person name="Kanamori H."/>
            <person name="McCombie W.R."/>
            <person name="Ouyang S."/>
            <person name="Schwartz D.C."/>
            <person name="Tanaka T."/>
            <person name="Wu J."/>
            <person name="Zhou S."/>
            <person name="Childs K.L."/>
            <person name="Davidson R.M."/>
            <person name="Lin H."/>
            <person name="Quesada-Ocampo L."/>
            <person name="Vaillancourt B."/>
            <person name="Sakai H."/>
            <person name="Lee S.S."/>
            <person name="Kim J."/>
            <person name="Numa H."/>
            <person name="Itoh T."/>
            <person name="Buell C.R."/>
            <person name="Matsumoto T."/>
        </authorList>
    </citation>
    <scope>NUCLEOTIDE SEQUENCE [LARGE SCALE GENOMIC DNA]</scope>
    <source>
        <strain evidence="3">cv. Nipponbare</strain>
    </source>
</reference>
<feature type="compositionally biased region" description="Basic and acidic residues" evidence="1">
    <location>
        <begin position="103"/>
        <end position="114"/>
    </location>
</feature>
<dbReference type="Gramene" id="Os01t0329075-00">
    <property type="protein sequence ID" value="Os01t0329075-00"/>
    <property type="gene ID" value="Os01g0329075"/>
</dbReference>
<feature type="compositionally biased region" description="Gly residues" evidence="1">
    <location>
        <begin position="170"/>
        <end position="183"/>
    </location>
</feature>
<organism evidence="2 3">
    <name type="scientific">Oryza sativa subsp. japonica</name>
    <name type="common">Rice</name>
    <dbReference type="NCBI Taxonomy" id="39947"/>
    <lineage>
        <taxon>Eukaryota</taxon>
        <taxon>Viridiplantae</taxon>
        <taxon>Streptophyta</taxon>
        <taxon>Embryophyta</taxon>
        <taxon>Tracheophyta</taxon>
        <taxon>Spermatophyta</taxon>
        <taxon>Magnoliopsida</taxon>
        <taxon>Liliopsida</taxon>
        <taxon>Poales</taxon>
        <taxon>Poaceae</taxon>
        <taxon>BOP clade</taxon>
        <taxon>Oryzoideae</taxon>
        <taxon>Oryzeae</taxon>
        <taxon>Oryzinae</taxon>
        <taxon>Oryza</taxon>
        <taxon>Oryza sativa</taxon>
    </lineage>
</organism>
<proteinExistence type="predicted"/>
<keyword evidence="3" id="KW-1185">Reference proteome</keyword>
<evidence type="ECO:0000313" key="3">
    <source>
        <dbReference type="Proteomes" id="UP000059680"/>
    </source>
</evidence>
<evidence type="ECO:0000256" key="1">
    <source>
        <dbReference type="SAM" id="MobiDB-lite"/>
    </source>
</evidence>
<feature type="region of interest" description="Disordered" evidence="1">
    <location>
        <begin position="100"/>
        <end position="135"/>
    </location>
</feature>
<dbReference type="AlphaFoldDB" id="A0A0P0V2D0"/>
<reference evidence="3" key="1">
    <citation type="journal article" date="2005" name="Nature">
        <title>The map-based sequence of the rice genome.</title>
        <authorList>
            <consortium name="International rice genome sequencing project (IRGSP)"/>
            <person name="Matsumoto T."/>
            <person name="Wu J."/>
            <person name="Kanamori H."/>
            <person name="Katayose Y."/>
            <person name="Fujisawa M."/>
            <person name="Namiki N."/>
            <person name="Mizuno H."/>
            <person name="Yamamoto K."/>
            <person name="Antonio B.A."/>
            <person name="Baba T."/>
            <person name="Sakata K."/>
            <person name="Nagamura Y."/>
            <person name="Aoki H."/>
            <person name="Arikawa K."/>
            <person name="Arita K."/>
            <person name="Bito T."/>
            <person name="Chiden Y."/>
            <person name="Fujitsuka N."/>
            <person name="Fukunaka R."/>
            <person name="Hamada M."/>
            <person name="Harada C."/>
            <person name="Hayashi A."/>
            <person name="Hijishita S."/>
            <person name="Honda M."/>
            <person name="Hosokawa S."/>
            <person name="Ichikawa Y."/>
            <person name="Idonuma A."/>
            <person name="Iijima M."/>
            <person name="Ikeda M."/>
            <person name="Ikeno M."/>
            <person name="Ito K."/>
            <person name="Ito S."/>
            <person name="Ito T."/>
            <person name="Ito Y."/>
            <person name="Ito Y."/>
            <person name="Iwabuchi A."/>
            <person name="Kamiya K."/>
            <person name="Karasawa W."/>
            <person name="Kurita K."/>
            <person name="Katagiri S."/>
            <person name="Kikuta A."/>
            <person name="Kobayashi H."/>
            <person name="Kobayashi N."/>
            <person name="Machita K."/>
            <person name="Maehara T."/>
            <person name="Masukawa M."/>
            <person name="Mizubayashi T."/>
            <person name="Mukai Y."/>
            <person name="Nagasaki H."/>
            <person name="Nagata Y."/>
            <person name="Naito S."/>
            <person name="Nakashima M."/>
            <person name="Nakama Y."/>
            <person name="Nakamichi Y."/>
            <person name="Nakamura M."/>
            <person name="Meguro A."/>
            <person name="Negishi M."/>
            <person name="Ohta I."/>
            <person name="Ohta T."/>
            <person name="Okamoto M."/>
            <person name="Ono N."/>
            <person name="Saji S."/>
            <person name="Sakaguchi M."/>
            <person name="Sakai K."/>
            <person name="Shibata M."/>
            <person name="Shimokawa T."/>
            <person name="Song J."/>
            <person name="Takazaki Y."/>
            <person name="Terasawa K."/>
            <person name="Tsugane M."/>
            <person name="Tsuji K."/>
            <person name="Ueda S."/>
            <person name="Waki K."/>
            <person name="Yamagata H."/>
            <person name="Yamamoto M."/>
            <person name="Yamamoto S."/>
            <person name="Yamane H."/>
            <person name="Yoshiki S."/>
            <person name="Yoshihara R."/>
            <person name="Yukawa K."/>
            <person name="Zhong H."/>
            <person name="Yano M."/>
            <person name="Yuan Q."/>
            <person name="Ouyang S."/>
            <person name="Liu J."/>
            <person name="Jones K.M."/>
            <person name="Gansberger K."/>
            <person name="Moffat K."/>
            <person name="Hill J."/>
            <person name="Bera J."/>
            <person name="Fadrosh D."/>
            <person name="Jin S."/>
            <person name="Johri S."/>
            <person name="Kim M."/>
            <person name="Overton L."/>
            <person name="Reardon M."/>
            <person name="Tsitrin T."/>
            <person name="Vuong H."/>
            <person name="Weaver B."/>
            <person name="Ciecko A."/>
            <person name="Tallon L."/>
            <person name="Jackson J."/>
            <person name="Pai G."/>
            <person name="Aken S.V."/>
            <person name="Utterback T."/>
            <person name="Reidmuller S."/>
            <person name="Feldblyum T."/>
            <person name="Hsiao J."/>
            <person name="Zismann V."/>
            <person name="Iobst S."/>
            <person name="de Vazeille A.R."/>
            <person name="Buell C.R."/>
            <person name="Ying K."/>
            <person name="Li Y."/>
            <person name="Lu T."/>
            <person name="Huang Y."/>
            <person name="Zhao Q."/>
            <person name="Feng Q."/>
            <person name="Zhang L."/>
            <person name="Zhu J."/>
            <person name="Weng Q."/>
            <person name="Mu J."/>
            <person name="Lu Y."/>
            <person name="Fan D."/>
            <person name="Liu Y."/>
            <person name="Guan J."/>
            <person name="Zhang Y."/>
            <person name="Yu S."/>
            <person name="Liu X."/>
            <person name="Zhang Y."/>
            <person name="Hong G."/>
            <person name="Han B."/>
            <person name="Choisne N."/>
            <person name="Demange N."/>
            <person name="Orjeda G."/>
            <person name="Samain S."/>
            <person name="Cattolico L."/>
            <person name="Pelletier E."/>
            <person name="Couloux A."/>
            <person name="Segurens B."/>
            <person name="Wincker P."/>
            <person name="D'Hont A."/>
            <person name="Scarpelli C."/>
            <person name="Weissenbach J."/>
            <person name="Salanoubat M."/>
            <person name="Quetier F."/>
            <person name="Yu Y."/>
            <person name="Kim H.R."/>
            <person name="Rambo T."/>
            <person name="Currie J."/>
            <person name="Collura K."/>
            <person name="Luo M."/>
            <person name="Yang T."/>
            <person name="Ammiraju J.S.S."/>
            <person name="Engler F."/>
            <person name="Soderlund C."/>
            <person name="Wing R.A."/>
            <person name="Palmer L.E."/>
            <person name="de la Bastide M."/>
            <person name="Spiegel L."/>
            <person name="Nascimento L."/>
            <person name="Zutavern T."/>
            <person name="O'Shaughnessy A."/>
            <person name="Dike S."/>
            <person name="Dedhia N."/>
            <person name="Preston R."/>
            <person name="Balija V."/>
            <person name="McCombie W.R."/>
            <person name="Chow T."/>
            <person name="Chen H."/>
            <person name="Chung M."/>
            <person name="Chen C."/>
            <person name="Shaw J."/>
            <person name="Wu H."/>
            <person name="Hsiao K."/>
            <person name="Chao Y."/>
            <person name="Chu M."/>
            <person name="Cheng C."/>
            <person name="Hour A."/>
            <person name="Lee P."/>
            <person name="Lin S."/>
            <person name="Lin Y."/>
            <person name="Liou J."/>
            <person name="Liu S."/>
            <person name="Hsing Y."/>
            <person name="Raghuvanshi S."/>
            <person name="Mohanty A."/>
            <person name="Bharti A.K."/>
            <person name="Gaur A."/>
            <person name="Gupta V."/>
            <person name="Kumar D."/>
            <person name="Ravi V."/>
            <person name="Vij S."/>
            <person name="Kapur A."/>
            <person name="Khurana P."/>
            <person name="Khurana P."/>
            <person name="Khurana J.P."/>
            <person name="Tyagi A.K."/>
            <person name="Gaikwad K."/>
            <person name="Singh A."/>
            <person name="Dalal V."/>
            <person name="Srivastava S."/>
            <person name="Dixit A."/>
            <person name="Pal A.K."/>
            <person name="Ghazi I.A."/>
            <person name="Yadav M."/>
            <person name="Pandit A."/>
            <person name="Bhargava A."/>
            <person name="Sureshbabu K."/>
            <person name="Batra K."/>
            <person name="Sharma T.R."/>
            <person name="Mohapatra T."/>
            <person name="Singh N.K."/>
            <person name="Messing J."/>
            <person name="Nelson A.B."/>
            <person name="Fuks G."/>
            <person name="Kavchok S."/>
            <person name="Keizer G."/>
            <person name="Linton E."/>
            <person name="Llaca V."/>
            <person name="Song R."/>
            <person name="Tanyolac B."/>
            <person name="Young S."/>
            <person name="Ho-Il K."/>
            <person name="Hahn J.H."/>
            <person name="Sangsakoo G."/>
            <person name="Vanavichit A."/>
            <person name="de Mattos Luiz.A.T."/>
            <person name="Zimmer P.D."/>
            <person name="Malone G."/>
            <person name="Dellagostin O."/>
            <person name="de Oliveira A.C."/>
            <person name="Bevan M."/>
            <person name="Bancroft I."/>
            <person name="Minx P."/>
            <person name="Cordum H."/>
            <person name="Wilson R."/>
            <person name="Cheng Z."/>
            <person name="Jin W."/>
            <person name="Jiang J."/>
            <person name="Leong S.A."/>
            <person name="Iwama H."/>
            <person name="Gojobori T."/>
            <person name="Itoh T."/>
            <person name="Niimura Y."/>
            <person name="Fujii Y."/>
            <person name="Habara T."/>
            <person name="Sakai H."/>
            <person name="Sato Y."/>
            <person name="Wilson G."/>
            <person name="Kumar K."/>
            <person name="McCouch S."/>
            <person name="Juretic N."/>
            <person name="Hoen D."/>
            <person name="Wright S."/>
            <person name="Bruskiewich R."/>
            <person name="Bureau T."/>
            <person name="Miyao A."/>
            <person name="Hirochika H."/>
            <person name="Nishikawa T."/>
            <person name="Kadowaki K."/>
            <person name="Sugiura M."/>
            <person name="Burr B."/>
            <person name="Sasaki T."/>
        </authorList>
    </citation>
    <scope>NUCLEOTIDE SEQUENCE [LARGE SCALE GENOMIC DNA]</scope>
    <source>
        <strain evidence="3">cv. Nipponbare</strain>
    </source>
</reference>
<dbReference type="EMBL" id="AP014957">
    <property type="protein sequence ID" value="BAS71900.1"/>
    <property type="molecule type" value="Genomic_DNA"/>
</dbReference>
<protein>
    <submittedName>
        <fullName evidence="2">Os01g0329075 protein</fullName>
    </submittedName>
</protein>
<name>A0A0P0V2D0_ORYSJ</name>
<gene>
    <name evidence="2" type="ordered locus">Os01g0329075</name>
    <name evidence="2" type="ORF">OSNPB_010329075</name>
</gene>
<feature type="compositionally biased region" description="Low complexity" evidence="1">
    <location>
        <begin position="117"/>
        <end position="135"/>
    </location>
</feature>
<reference evidence="2 3" key="2">
    <citation type="journal article" date="2013" name="Plant Cell Physiol.">
        <title>Rice Annotation Project Database (RAP-DB): an integrative and interactive database for rice genomics.</title>
        <authorList>
            <person name="Sakai H."/>
            <person name="Lee S.S."/>
            <person name="Tanaka T."/>
            <person name="Numa H."/>
            <person name="Kim J."/>
            <person name="Kawahara Y."/>
            <person name="Wakimoto H."/>
            <person name="Yang C.C."/>
            <person name="Iwamoto M."/>
            <person name="Abe T."/>
            <person name="Yamada Y."/>
            <person name="Muto A."/>
            <person name="Inokuchi H."/>
            <person name="Ikemura T."/>
            <person name="Matsumoto T."/>
            <person name="Sasaki T."/>
            <person name="Itoh T."/>
        </authorList>
    </citation>
    <scope>NUCLEOTIDE SEQUENCE [LARGE SCALE GENOMIC DNA]</scope>
    <source>
        <strain evidence="3">cv. Nipponbare</strain>
    </source>
</reference>
<feature type="region of interest" description="Disordered" evidence="1">
    <location>
        <begin position="164"/>
        <end position="219"/>
    </location>
</feature>